<dbReference type="EMBL" id="MCOK01000001">
    <property type="protein sequence ID" value="OOC55588.1"/>
    <property type="molecule type" value="Genomic_DNA"/>
</dbReference>
<organism evidence="4 5">
    <name type="scientific">Nocardiopsis sinuspersici</name>
    <dbReference type="NCBI Taxonomy" id="501010"/>
    <lineage>
        <taxon>Bacteria</taxon>
        <taxon>Bacillati</taxon>
        <taxon>Actinomycetota</taxon>
        <taxon>Actinomycetes</taxon>
        <taxon>Streptosporangiales</taxon>
        <taxon>Nocardiopsidaceae</taxon>
        <taxon>Nocardiopsis</taxon>
    </lineage>
</organism>
<keyword evidence="4" id="KW-0808">Transferase</keyword>
<feature type="region of interest" description="Disordered" evidence="2">
    <location>
        <begin position="240"/>
        <end position="278"/>
    </location>
</feature>
<keyword evidence="5" id="KW-1185">Reference proteome</keyword>
<dbReference type="Proteomes" id="UP000189004">
    <property type="component" value="Unassembled WGS sequence"/>
</dbReference>
<accession>A0A1V3C4M9</accession>
<dbReference type="AlphaFoldDB" id="A0A1V3C4M9"/>
<feature type="transmembrane region" description="Helical" evidence="1">
    <location>
        <begin position="170"/>
        <end position="194"/>
    </location>
</feature>
<dbReference type="PANTHER" id="PTHR35152">
    <property type="entry name" value="DOMAIN SIGNALLING PROTEIN, PUTATIVE (AFU_ORTHOLOGUE AFUA_5G11310)-RELATED"/>
    <property type="match status" value="1"/>
</dbReference>
<gene>
    <name evidence="4" type="ORF">NOSIN_18605</name>
</gene>
<keyword evidence="1" id="KW-1133">Transmembrane helix</keyword>
<keyword evidence="1" id="KW-0472">Membrane</keyword>
<evidence type="ECO:0000313" key="4">
    <source>
        <dbReference type="EMBL" id="OOC55588.1"/>
    </source>
</evidence>
<sequence>MIDHFTQGPLTPAVAYAVSVIGSFVGLVFAVRARRTAGAVRWAWLVLSAACIGGTAVWSMHFIAMMGFQVAGTALRYDIVLTVASGLLAVVVTGAALYLAITRRTRGSLLAGGAIAGSGIVAMHYMGMASINMRGHMGHDPLFVVLAVVIALVAATVALWFALRLQGSLATLAASLVMGVAVTCMHYTGMFGVHVTLEESPSPAPLPGSTTSELLLPLVIGLFVFLMVCSLLLMLDVSDPRSGGEASAGDGDESGVSPEDDESYTARHRSDDVWTRRR</sequence>
<feature type="transmembrane region" description="Helical" evidence="1">
    <location>
        <begin position="142"/>
        <end position="163"/>
    </location>
</feature>
<comment type="caution">
    <text evidence="4">The sequence shown here is derived from an EMBL/GenBank/DDBJ whole genome shotgun (WGS) entry which is preliminary data.</text>
</comment>
<dbReference type="RefSeq" id="WP_077692015.1">
    <property type="nucleotide sequence ID" value="NZ_MCOK01000001.1"/>
</dbReference>
<dbReference type="PANTHER" id="PTHR35152:SF1">
    <property type="entry name" value="DOMAIN SIGNALLING PROTEIN, PUTATIVE (AFU_ORTHOLOGUE AFUA_5G11310)-RELATED"/>
    <property type="match status" value="1"/>
</dbReference>
<dbReference type="GO" id="GO:0016020">
    <property type="term" value="C:membrane"/>
    <property type="evidence" value="ECO:0007669"/>
    <property type="project" value="UniProtKB-UniRule"/>
</dbReference>
<evidence type="ECO:0000256" key="1">
    <source>
        <dbReference type="PROSITE-ProRule" id="PRU00244"/>
    </source>
</evidence>
<evidence type="ECO:0000256" key="2">
    <source>
        <dbReference type="SAM" id="MobiDB-lite"/>
    </source>
</evidence>
<protein>
    <submittedName>
        <fullName evidence="4">Histidine kinase</fullName>
    </submittedName>
</protein>
<feature type="domain" description="MHYT" evidence="3">
    <location>
        <begin position="7"/>
        <end position="196"/>
    </location>
</feature>
<name>A0A1V3C4M9_9ACTN</name>
<keyword evidence="1" id="KW-0812">Transmembrane</keyword>
<feature type="compositionally biased region" description="Basic and acidic residues" evidence="2">
    <location>
        <begin position="264"/>
        <end position="278"/>
    </location>
</feature>
<dbReference type="STRING" id="501010.NOSIN_18605"/>
<feature type="transmembrane region" description="Helical" evidence="1">
    <location>
        <begin position="214"/>
        <end position="235"/>
    </location>
</feature>
<dbReference type="OrthoDB" id="3763366at2"/>
<keyword evidence="4" id="KW-0418">Kinase</keyword>
<dbReference type="GO" id="GO:0016301">
    <property type="term" value="F:kinase activity"/>
    <property type="evidence" value="ECO:0007669"/>
    <property type="project" value="UniProtKB-KW"/>
</dbReference>
<reference evidence="5" key="1">
    <citation type="submission" date="2016-08" db="EMBL/GenBank/DDBJ databases">
        <authorList>
            <person name="Tokovenko B."/>
            <person name="Kalinowski J."/>
        </authorList>
    </citation>
    <scope>NUCLEOTIDE SEQUENCE [LARGE SCALE GENOMIC DNA]</scope>
    <source>
        <strain evidence="5">UTMC102</strain>
    </source>
</reference>
<feature type="compositionally biased region" description="Acidic residues" evidence="2">
    <location>
        <begin position="250"/>
        <end position="263"/>
    </location>
</feature>
<evidence type="ECO:0000313" key="5">
    <source>
        <dbReference type="Proteomes" id="UP000189004"/>
    </source>
</evidence>
<proteinExistence type="predicted"/>
<evidence type="ECO:0000259" key="3">
    <source>
        <dbReference type="PROSITE" id="PS50924"/>
    </source>
</evidence>
<feature type="transmembrane region" description="Helical" evidence="1">
    <location>
        <begin position="43"/>
        <end position="67"/>
    </location>
</feature>
<feature type="transmembrane region" description="Helical" evidence="1">
    <location>
        <begin position="13"/>
        <end position="31"/>
    </location>
</feature>
<dbReference type="PROSITE" id="PS50924">
    <property type="entry name" value="MHYT"/>
    <property type="match status" value="1"/>
</dbReference>
<dbReference type="Pfam" id="PF03707">
    <property type="entry name" value="MHYT"/>
    <property type="match status" value="2"/>
</dbReference>
<dbReference type="InterPro" id="IPR005330">
    <property type="entry name" value="MHYT_dom"/>
</dbReference>
<feature type="transmembrane region" description="Helical" evidence="1">
    <location>
        <begin position="108"/>
        <end position="127"/>
    </location>
</feature>
<feature type="transmembrane region" description="Helical" evidence="1">
    <location>
        <begin position="79"/>
        <end position="101"/>
    </location>
</feature>